<dbReference type="HOGENOM" id="CLU_3384593_0_0_1"/>
<dbReference type="InParanoid" id="H2XQ64"/>
<evidence type="ECO:0000313" key="1">
    <source>
        <dbReference type="Ensembl" id="ENSCINP00000031798.1"/>
    </source>
</evidence>
<accession>H2XQ64</accession>
<reference evidence="1" key="3">
    <citation type="submission" date="2025-08" db="UniProtKB">
        <authorList>
            <consortium name="Ensembl"/>
        </authorList>
    </citation>
    <scope>IDENTIFICATION</scope>
</reference>
<keyword evidence="2" id="KW-1185">Reference proteome</keyword>
<dbReference type="Proteomes" id="UP000008144">
    <property type="component" value="Chromosome 3"/>
</dbReference>
<organism evidence="1 2">
    <name type="scientific">Ciona intestinalis</name>
    <name type="common">Transparent sea squirt</name>
    <name type="synonym">Ascidia intestinalis</name>
    <dbReference type="NCBI Taxonomy" id="7719"/>
    <lineage>
        <taxon>Eukaryota</taxon>
        <taxon>Metazoa</taxon>
        <taxon>Chordata</taxon>
        <taxon>Tunicata</taxon>
        <taxon>Ascidiacea</taxon>
        <taxon>Phlebobranchia</taxon>
        <taxon>Cionidae</taxon>
        <taxon>Ciona</taxon>
    </lineage>
</organism>
<reference evidence="1" key="2">
    <citation type="journal article" date="2008" name="Genome Biol.">
        <title>Improved genome assembly and evidence-based global gene model set for the chordate Ciona intestinalis: new insight into intron and operon populations.</title>
        <authorList>
            <person name="Satou Y."/>
            <person name="Mineta K."/>
            <person name="Ogasawara M."/>
            <person name="Sasakura Y."/>
            <person name="Shoguchi E."/>
            <person name="Ueno K."/>
            <person name="Yamada L."/>
            <person name="Matsumoto J."/>
            <person name="Wasserscheid J."/>
            <person name="Dewar K."/>
            <person name="Wiley G.B."/>
            <person name="Macmil S.L."/>
            <person name="Roe B.A."/>
            <person name="Zeller R.W."/>
            <person name="Hastings K.E."/>
            <person name="Lemaire P."/>
            <person name="Lindquist E."/>
            <person name="Endo T."/>
            <person name="Hotta K."/>
            <person name="Inaba K."/>
        </authorList>
    </citation>
    <scope>NUCLEOTIDE SEQUENCE [LARGE SCALE GENOMIC DNA]</scope>
    <source>
        <strain evidence="1">wild type</strain>
    </source>
</reference>
<dbReference type="Ensembl" id="ENSCINT00000030411.1">
    <property type="protein sequence ID" value="ENSCINP00000031798.1"/>
    <property type="gene ID" value="ENSCING00000019317.1"/>
</dbReference>
<name>H2XQ64_CIOIN</name>
<reference evidence="1" key="4">
    <citation type="submission" date="2025-09" db="UniProtKB">
        <authorList>
            <consortium name="Ensembl"/>
        </authorList>
    </citation>
    <scope>IDENTIFICATION</scope>
</reference>
<dbReference type="EMBL" id="EAAA01001699">
    <property type="status" value="NOT_ANNOTATED_CDS"/>
    <property type="molecule type" value="Genomic_DNA"/>
</dbReference>
<proteinExistence type="predicted"/>
<reference evidence="2" key="1">
    <citation type="journal article" date="2002" name="Science">
        <title>The draft genome of Ciona intestinalis: insights into chordate and vertebrate origins.</title>
        <authorList>
            <person name="Dehal P."/>
            <person name="Satou Y."/>
            <person name="Campbell R.K."/>
            <person name="Chapman J."/>
            <person name="Degnan B."/>
            <person name="De Tomaso A."/>
            <person name="Davidson B."/>
            <person name="Di Gregorio A."/>
            <person name="Gelpke M."/>
            <person name="Goodstein D.M."/>
            <person name="Harafuji N."/>
            <person name="Hastings K.E."/>
            <person name="Ho I."/>
            <person name="Hotta K."/>
            <person name="Huang W."/>
            <person name="Kawashima T."/>
            <person name="Lemaire P."/>
            <person name="Martinez D."/>
            <person name="Meinertzhagen I.A."/>
            <person name="Necula S."/>
            <person name="Nonaka M."/>
            <person name="Putnam N."/>
            <person name="Rash S."/>
            <person name="Saiga H."/>
            <person name="Satake M."/>
            <person name="Terry A."/>
            <person name="Yamada L."/>
            <person name="Wang H.G."/>
            <person name="Awazu S."/>
            <person name="Azumi K."/>
            <person name="Boore J."/>
            <person name="Branno M."/>
            <person name="Chin-Bow S."/>
            <person name="DeSantis R."/>
            <person name="Doyle S."/>
            <person name="Francino P."/>
            <person name="Keys D.N."/>
            <person name="Haga S."/>
            <person name="Hayashi H."/>
            <person name="Hino K."/>
            <person name="Imai K.S."/>
            <person name="Inaba K."/>
            <person name="Kano S."/>
            <person name="Kobayashi K."/>
            <person name="Kobayashi M."/>
            <person name="Lee B.I."/>
            <person name="Makabe K.W."/>
            <person name="Manohar C."/>
            <person name="Matassi G."/>
            <person name="Medina M."/>
            <person name="Mochizuki Y."/>
            <person name="Mount S."/>
            <person name="Morishita T."/>
            <person name="Miura S."/>
            <person name="Nakayama A."/>
            <person name="Nishizaka S."/>
            <person name="Nomoto H."/>
            <person name="Ohta F."/>
            <person name="Oishi K."/>
            <person name="Rigoutsos I."/>
            <person name="Sano M."/>
            <person name="Sasaki A."/>
            <person name="Sasakura Y."/>
            <person name="Shoguchi E."/>
            <person name="Shin-i T."/>
            <person name="Spagnuolo A."/>
            <person name="Stainier D."/>
            <person name="Suzuki M.M."/>
            <person name="Tassy O."/>
            <person name="Takatori N."/>
            <person name="Tokuoka M."/>
            <person name="Yagi K."/>
            <person name="Yoshizaki F."/>
            <person name="Wada S."/>
            <person name="Zhang C."/>
            <person name="Hyatt P.D."/>
            <person name="Larimer F."/>
            <person name="Detter C."/>
            <person name="Doggett N."/>
            <person name="Glavina T."/>
            <person name="Hawkins T."/>
            <person name="Richardson P."/>
            <person name="Lucas S."/>
            <person name="Kohara Y."/>
            <person name="Levine M."/>
            <person name="Satoh N."/>
            <person name="Rokhsar D.S."/>
        </authorList>
    </citation>
    <scope>NUCLEOTIDE SEQUENCE [LARGE SCALE GENOMIC DNA]</scope>
</reference>
<evidence type="ECO:0000313" key="2">
    <source>
        <dbReference type="Proteomes" id="UP000008144"/>
    </source>
</evidence>
<dbReference type="AlphaFoldDB" id="H2XQ64"/>
<protein>
    <submittedName>
        <fullName evidence="1">Uncharacterized protein</fullName>
    </submittedName>
</protein>
<sequence>MSTCNLPNLLINKMVNHKSPGQLHHACDTPALS</sequence>